<dbReference type="AlphaFoldDB" id="A0A6M0Q7J9"/>
<evidence type="ECO:0000256" key="1">
    <source>
        <dbReference type="SAM" id="Coils"/>
    </source>
</evidence>
<dbReference type="EMBL" id="JAAIWM010000003">
    <property type="protein sequence ID" value="NEY72326.1"/>
    <property type="molecule type" value="Genomic_DNA"/>
</dbReference>
<reference evidence="2 3" key="1">
    <citation type="submission" date="2020-02" db="EMBL/GenBank/DDBJ databases">
        <title>Bacillus aquiflavi sp. nov., isolated from yellow water of strong flavor Chinese baijiu in Yibin region of China.</title>
        <authorList>
            <person name="Xie J."/>
        </authorList>
    </citation>
    <scope>NUCLEOTIDE SEQUENCE [LARGE SCALE GENOMIC DNA]</scope>
    <source>
        <strain evidence="2 3">SA4</strain>
    </source>
</reference>
<keyword evidence="1" id="KW-0175">Coiled coil</keyword>
<sequence length="127" mass="14984">MGAWGTGLWEDDFSCDIKDEWEELMDEGISPRKATRIILKSYQEELSEYEDEEDRQPDESLLYISLACLQMRHKALTNSIKKKAIFLIEKGADLELWEDGDAEDYKERKKVLEEFKRKLVNTKSKLF</sequence>
<proteinExistence type="predicted"/>
<accession>A0A6M0Q7J9</accession>
<evidence type="ECO:0000313" key="3">
    <source>
        <dbReference type="Proteomes" id="UP000481043"/>
    </source>
</evidence>
<keyword evidence="3" id="KW-1185">Reference proteome</keyword>
<protein>
    <submittedName>
        <fullName evidence="2">MarR family transcriptional regulator</fullName>
    </submittedName>
</protein>
<dbReference type="RefSeq" id="WP_163179776.1">
    <property type="nucleotide sequence ID" value="NZ_JAAIWM010000003.1"/>
</dbReference>
<feature type="coiled-coil region" evidence="1">
    <location>
        <begin position="32"/>
        <end position="59"/>
    </location>
</feature>
<comment type="caution">
    <text evidence="2">The sequence shown here is derived from an EMBL/GenBank/DDBJ whole genome shotgun (WGS) entry which is preliminary data.</text>
</comment>
<name>A0A6M0Q7J9_9BACI</name>
<dbReference type="Proteomes" id="UP000481043">
    <property type="component" value="Unassembled WGS sequence"/>
</dbReference>
<gene>
    <name evidence="2" type="ORF">G4D63_11375</name>
</gene>
<organism evidence="2 3">
    <name type="scientific">Bacillus mesophilus</name>
    <dbReference type="NCBI Taxonomy" id="1808955"/>
    <lineage>
        <taxon>Bacteria</taxon>
        <taxon>Bacillati</taxon>
        <taxon>Bacillota</taxon>
        <taxon>Bacilli</taxon>
        <taxon>Bacillales</taxon>
        <taxon>Bacillaceae</taxon>
        <taxon>Bacillus</taxon>
    </lineage>
</organism>
<evidence type="ECO:0000313" key="2">
    <source>
        <dbReference type="EMBL" id="NEY72326.1"/>
    </source>
</evidence>